<comment type="catalytic activity">
    <reaction evidence="7">
        <text>acetylcholine + H2O = choline + acetate + H(+)</text>
        <dbReference type="Rhea" id="RHEA:17561"/>
        <dbReference type="ChEBI" id="CHEBI:15354"/>
        <dbReference type="ChEBI" id="CHEBI:15355"/>
        <dbReference type="ChEBI" id="CHEBI:15377"/>
        <dbReference type="ChEBI" id="CHEBI:15378"/>
        <dbReference type="ChEBI" id="CHEBI:30089"/>
        <dbReference type="EC" id="3.1.1.7"/>
    </reaction>
</comment>
<comment type="similarity">
    <text evidence="1 9">Belongs to the type-B carboxylesterase/lipase family.</text>
</comment>
<comment type="caution">
    <text evidence="11">The sequence shown here is derived from an EMBL/GenBank/DDBJ whole genome shotgun (WGS) entry which is preliminary data.</text>
</comment>
<evidence type="ECO:0000259" key="10">
    <source>
        <dbReference type="Pfam" id="PF00135"/>
    </source>
</evidence>
<dbReference type="PANTHER" id="PTHR43918:SF4">
    <property type="entry name" value="CARBOXYLIC ESTER HYDROLASE"/>
    <property type="match status" value="1"/>
</dbReference>
<protein>
    <recommendedName>
        <fullName evidence="9">Carboxylic ester hydrolase</fullName>
        <ecNumber evidence="9">3.1.1.-</ecNumber>
    </recommendedName>
</protein>
<keyword evidence="5" id="KW-1015">Disulfide bond</keyword>
<feature type="domain" description="Carboxylesterase type B" evidence="10">
    <location>
        <begin position="26"/>
        <end position="540"/>
    </location>
</feature>
<keyword evidence="12" id="KW-1185">Reference proteome</keyword>
<dbReference type="PROSITE" id="PS00122">
    <property type="entry name" value="CARBOXYLESTERASE_B_1"/>
    <property type="match status" value="1"/>
</dbReference>
<evidence type="ECO:0000256" key="3">
    <source>
        <dbReference type="ARBA" id="ARBA00022801"/>
    </source>
</evidence>
<gene>
    <name evidence="11" type="ORF">TNIN_411831</name>
</gene>
<proteinExistence type="inferred from homology"/>
<evidence type="ECO:0000256" key="4">
    <source>
        <dbReference type="ARBA" id="ARBA00022867"/>
    </source>
</evidence>
<dbReference type="Pfam" id="PF00135">
    <property type="entry name" value="COesterase"/>
    <property type="match status" value="1"/>
</dbReference>
<feature type="active site" description="Charge relay system" evidence="8">
    <location>
        <position position="346"/>
    </location>
</feature>
<reference evidence="11" key="1">
    <citation type="submission" date="2020-08" db="EMBL/GenBank/DDBJ databases">
        <title>Multicomponent nature underlies the extraordinary mechanical properties of spider dragline silk.</title>
        <authorList>
            <person name="Kono N."/>
            <person name="Nakamura H."/>
            <person name="Mori M."/>
            <person name="Yoshida Y."/>
            <person name="Ohtoshi R."/>
            <person name="Malay A.D."/>
            <person name="Moran D.A.P."/>
            <person name="Tomita M."/>
            <person name="Numata K."/>
            <person name="Arakawa K."/>
        </authorList>
    </citation>
    <scope>NUCLEOTIDE SEQUENCE</scope>
</reference>
<keyword evidence="3 9" id="KW-0378">Hydrolase</keyword>
<dbReference type="Gene3D" id="3.40.50.1820">
    <property type="entry name" value="alpha/beta hydrolase"/>
    <property type="match status" value="1"/>
</dbReference>
<dbReference type="Proteomes" id="UP000886998">
    <property type="component" value="Unassembled WGS sequence"/>
</dbReference>
<dbReference type="InterPro" id="IPR000997">
    <property type="entry name" value="Cholinesterase"/>
</dbReference>
<name>A0A8X7BS82_9ARAC</name>
<feature type="active site" description="Acyl-ester intermediate" evidence="8">
    <location>
        <position position="216"/>
    </location>
</feature>
<sequence>MGVKIFKFLLIYEGIVLAFSNSLNWEPVVKIGESQIIGQSITFQDSEVYQYLGVPYAEPPIGELRFMPTVPIRQQPKKLNAVKQPPACIQYTENPFPWYENPPVMSEDCLYLNIWAPSDACPKNKKAVMYWMYGGGFRYGSIRSKLYNGTVLAALGDIVVVTVNYRMGPFGFLFSSSEDAPGNAGLWDVLEGLKWVNKNIGFFGGDSSRITISGESAGAMFISLLSTSPLAKGLYSKQIMESGVAIFLQIDSTRQQNLNNSQKIAKIAKCANDTYTIQSNPGPVVECLKRVDPMVLSKADFLALPDSTVLLLPQYGDTIVPINPRIAIFQGNFECTDTLIGTTRDEGSCTLTTQNPKIFGFFGEKNPKINKTFGADLIRDLLKEVPGVESIVQHYLSDYVSKDVYNFIRHQVYTSFTDEFFLCPSVYYAEKCAEKGNEVYFFKWRHRPSVTPWSSWMGVAHFTEVQFVFGQPLLNSSSYEAEEILLSLQILKIWSSFVKTGNPRIPWPLYSKESPSFKYLGPGTRTETKDHRICKSECEFFRPFFYTQVIL</sequence>
<accession>A0A8X7BS82</accession>
<evidence type="ECO:0000256" key="9">
    <source>
        <dbReference type="RuleBase" id="RU361235"/>
    </source>
</evidence>
<dbReference type="InterPro" id="IPR019819">
    <property type="entry name" value="Carboxylesterase_B_CS"/>
</dbReference>
<keyword evidence="9" id="KW-0732">Signal</keyword>
<organism evidence="11 12">
    <name type="scientific">Trichonephila inaurata madagascariensis</name>
    <dbReference type="NCBI Taxonomy" id="2747483"/>
    <lineage>
        <taxon>Eukaryota</taxon>
        <taxon>Metazoa</taxon>
        <taxon>Ecdysozoa</taxon>
        <taxon>Arthropoda</taxon>
        <taxon>Chelicerata</taxon>
        <taxon>Arachnida</taxon>
        <taxon>Araneae</taxon>
        <taxon>Araneomorphae</taxon>
        <taxon>Entelegynae</taxon>
        <taxon>Araneoidea</taxon>
        <taxon>Nephilidae</taxon>
        <taxon>Trichonephila</taxon>
        <taxon>Trichonephila inaurata</taxon>
    </lineage>
</organism>
<evidence type="ECO:0000256" key="6">
    <source>
        <dbReference type="ARBA" id="ARBA00023180"/>
    </source>
</evidence>
<dbReference type="InterPro" id="IPR050654">
    <property type="entry name" value="AChE-related_enzymes"/>
</dbReference>
<feature type="signal peptide" evidence="9">
    <location>
        <begin position="1"/>
        <end position="18"/>
    </location>
</feature>
<feature type="active site" description="Charge relay system" evidence="8">
    <location>
        <position position="461"/>
    </location>
</feature>
<dbReference type="PANTHER" id="PTHR43918">
    <property type="entry name" value="ACETYLCHOLINESTERASE"/>
    <property type="match status" value="1"/>
</dbReference>
<dbReference type="EC" id="3.1.1.-" evidence="9"/>
<dbReference type="PRINTS" id="PR00878">
    <property type="entry name" value="CHOLNESTRASE"/>
</dbReference>
<evidence type="ECO:0000256" key="1">
    <source>
        <dbReference type="ARBA" id="ARBA00005964"/>
    </source>
</evidence>
<dbReference type="OrthoDB" id="6475789at2759"/>
<evidence type="ECO:0000256" key="5">
    <source>
        <dbReference type="ARBA" id="ARBA00023157"/>
    </source>
</evidence>
<dbReference type="GO" id="GO:0019695">
    <property type="term" value="P:choline metabolic process"/>
    <property type="evidence" value="ECO:0007669"/>
    <property type="project" value="TreeGrafter"/>
</dbReference>
<evidence type="ECO:0000256" key="7">
    <source>
        <dbReference type="ARBA" id="ARBA00048484"/>
    </source>
</evidence>
<dbReference type="InterPro" id="IPR002018">
    <property type="entry name" value="CarbesteraseB"/>
</dbReference>
<evidence type="ECO:0000256" key="8">
    <source>
        <dbReference type="PIRSR" id="PIRSR600997-1"/>
    </source>
</evidence>
<dbReference type="GO" id="GO:0005615">
    <property type="term" value="C:extracellular space"/>
    <property type="evidence" value="ECO:0007669"/>
    <property type="project" value="TreeGrafter"/>
</dbReference>
<dbReference type="InterPro" id="IPR029058">
    <property type="entry name" value="AB_hydrolase_fold"/>
</dbReference>
<dbReference type="SUPFAM" id="SSF53474">
    <property type="entry name" value="alpha/beta-Hydrolases"/>
    <property type="match status" value="1"/>
</dbReference>
<keyword evidence="4" id="KW-0531">Neurotransmitter degradation</keyword>
<evidence type="ECO:0000256" key="2">
    <source>
        <dbReference type="ARBA" id="ARBA00022487"/>
    </source>
</evidence>
<dbReference type="InterPro" id="IPR019826">
    <property type="entry name" value="Carboxylesterase_B_AS"/>
</dbReference>
<dbReference type="EMBL" id="BMAV01003372">
    <property type="protein sequence ID" value="GFY42871.1"/>
    <property type="molecule type" value="Genomic_DNA"/>
</dbReference>
<dbReference type="PROSITE" id="PS00941">
    <property type="entry name" value="CARBOXYLESTERASE_B_2"/>
    <property type="match status" value="1"/>
</dbReference>
<feature type="chain" id="PRO_5036516205" description="Carboxylic ester hydrolase" evidence="9">
    <location>
        <begin position="19"/>
        <end position="551"/>
    </location>
</feature>
<dbReference type="GO" id="GO:0005886">
    <property type="term" value="C:plasma membrane"/>
    <property type="evidence" value="ECO:0007669"/>
    <property type="project" value="TreeGrafter"/>
</dbReference>
<keyword evidence="2" id="KW-0719">Serine esterase</keyword>
<dbReference type="AlphaFoldDB" id="A0A8X7BS82"/>
<dbReference type="GO" id="GO:0006581">
    <property type="term" value="P:acetylcholine catabolic process"/>
    <property type="evidence" value="ECO:0007669"/>
    <property type="project" value="TreeGrafter"/>
</dbReference>
<dbReference type="GO" id="GO:0003990">
    <property type="term" value="F:acetylcholinesterase activity"/>
    <property type="evidence" value="ECO:0007669"/>
    <property type="project" value="UniProtKB-EC"/>
</dbReference>
<keyword evidence="6" id="KW-0325">Glycoprotein</keyword>
<evidence type="ECO:0000313" key="11">
    <source>
        <dbReference type="EMBL" id="GFY42871.1"/>
    </source>
</evidence>
<evidence type="ECO:0000313" key="12">
    <source>
        <dbReference type="Proteomes" id="UP000886998"/>
    </source>
</evidence>